<gene>
    <name evidence="2" type="ORF">TDUB1175_LOCUS20971</name>
</gene>
<dbReference type="EMBL" id="HBED01041681">
    <property type="protein sequence ID" value="CAD8322554.1"/>
    <property type="molecule type" value="Transcribed_RNA"/>
</dbReference>
<feature type="compositionally biased region" description="Basic and acidic residues" evidence="1">
    <location>
        <begin position="89"/>
        <end position="107"/>
    </location>
</feature>
<evidence type="ECO:0000313" key="2">
    <source>
        <dbReference type="EMBL" id="CAD8322554.1"/>
    </source>
</evidence>
<feature type="region of interest" description="Disordered" evidence="1">
    <location>
        <begin position="82"/>
        <end position="107"/>
    </location>
</feature>
<reference evidence="2" key="1">
    <citation type="submission" date="2021-01" db="EMBL/GenBank/DDBJ databases">
        <authorList>
            <person name="Corre E."/>
            <person name="Pelletier E."/>
            <person name="Niang G."/>
            <person name="Scheremetjew M."/>
            <person name="Finn R."/>
            <person name="Kale V."/>
            <person name="Holt S."/>
            <person name="Cochrane G."/>
            <person name="Meng A."/>
            <person name="Brown T."/>
            <person name="Cohen L."/>
        </authorList>
    </citation>
    <scope>NUCLEOTIDE SEQUENCE</scope>
    <source>
        <strain evidence="2">CCMP147</strain>
    </source>
</reference>
<sequence length="107" mass="12097">MIWRRMRRLGCQEGTQDVKGNCNLNVLSFCDEELEMLDGSIDGVKRYDSTIQEWRLLGSSFDVVREASKVSLVLVAESVPNDVAEGSNDDGKRRKESLSRKEGQKVM</sequence>
<evidence type="ECO:0000256" key="1">
    <source>
        <dbReference type="SAM" id="MobiDB-lite"/>
    </source>
</evidence>
<protein>
    <submittedName>
        <fullName evidence="2">Uncharacterized protein</fullName>
    </submittedName>
</protein>
<name>A0A7R9ZEI8_9STRA</name>
<proteinExistence type="predicted"/>
<organism evidence="2">
    <name type="scientific">Pseudictyota dubia</name>
    <dbReference type="NCBI Taxonomy" id="2749911"/>
    <lineage>
        <taxon>Eukaryota</taxon>
        <taxon>Sar</taxon>
        <taxon>Stramenopiles</taxon>
        <taxon>Ochrophyta</taxon>
        <taxon>Bacillariophyta</taxon>
        <taxon>Mediophyceae</taxon>
        <taxon>Biddulphiophycidae</taxon>
        <taxon>Eupodiscales</taxon>
        <taxon>Odontellaceae</taxon>
        <taxon>Pseudictyota</taxon>
    </lineage>
</organism>
<accession>A0A7R9ZEI8</accession>
<dbReference type="AlphaFoldDB" id="A0A7R9ZEI8"/>